<evidence type="ECO:0000313" key="2">
    <source>
        <dbReference type="Proteomes" id="UP000316093"/>
    </source>
</evidence>
<evidence type="ECO:0000313" key="1">
    <source>
        <dbReference type="EMBL" id="QDE40177.1"/>
    </source>
</evidence>
<dbReference type="OrthoDB" id="5956288at2"/>
<keyword evidence="2" id="KW-1185">Reference proteome</keyword>
<name>A0A4Y5Z4T9_9GAMM</name>
<protein>
    <submittedName>
        <fullName evidence="1">Uncharacterized protein</fullName>
    </submittedName>
</protein>
<dbReference type="AlphaFoldDB" id="A0A4Y5Z4T9"/>
<dbReference type="KEGG" id="lpy:FIV34_13615"/>
<dbReference type="Proteomes" id="UP000316093">
    <property type="component" value="Chromosome"/>
</dbReference>
<dbReference type="EMBL" id="CP041046">
    <property type="protein sequence ID" value="QDE40177.1"/>
    <property type="molecule type" value="Genomic_DNA"/>
</dbReference>
<sequence>MTTITRHIPRITGFAAAHQDDIGFCVQAELDTQPQERWLAHFAARCEEAFVRHTSPDIRWVEGSIWFRVPSEDLVPEYARLVVESVQAAGRDEAEEQRREVERAQALALKAHDLNALLNEVNAALPGWTETRASQDAA</sequence>
<proteinExistence type="predicted"/>
<organism evidence="1 2">
    <name type="scientific">Luteibacter pinisoli</name>
    <dbReference type="NCBI Taxonomy" id="2589080"/>
    <lineage>
        <taxon>Bacteria</taxon>
        <taxon>Pseudomonadati</taxon>
        <taxon>Pseudomonadota</taxon>
        <taxon>Gammaproteobacteria</taxon>
        <taxon>Lysobacterales</taxon>
        <taxon>Rhodanobacteraceae</taxon>
        <taxon>Luteibacter</taxon>
    </lineage>
</organism>
<accession>A0A4Y5Z4T9</accession>
<gene>
    <name evidence="1" type="ORF">FIV34_13615</name>
</gene>
<dbReference type="RefSeq" id="WP_139983641.1">
    <property type="nucleotide sequence ID" value="NZ_CP041046.1"/>
</dbReference>
<reference evidence="1 2" key="1">
    <citation type="submission" date="2019-06" db="EMBL/GenBank/DDBJ databases">
        <title>A complete genome sequence for Luteibacter pinisoli MAH-14.</title>
        <authorList>
            <person name="Baltrus D.A."/>
        </authorList>
    </citation>
    <scope>NUCLEOTIDE SEQUENCE [LARGE SCALE GENOMIC DNA]</scope>
    <source>
        <strain evidence="1 2">MAH-14</strain>
    </source>
</reference>